<dbReference type="AlphaFoldDB" id="A0A1N7RVZ9"/>
<dbReference type="STRING" id="1247936.BN2475_190169"/>
<feature type="coiled-coil region" evidence="1">
    <location>
        <begin position="108"/>
        <end position="255"/>
    </location>
</feature>
<proteinExistence type="predicted"/>
<accession>A0A1N7RVZ9</accession>
<keyword evidence="5" id="KW-1185">Reference proteome</keyword>
<organism evidence="4 5">
    <name type="scientific">Paraburkholderia ribeironis</name>
    <dbReference type="NCBI Taxonomy" id="1247936"/>
    <lineage>
        <taxon>Bacteria</taxon>
        <taxon>Pseudomonadati</taxon>
        <taxon>Pseudomonadota</taxon>
        <taxon>Betaproteobacteria</taxon>
        <taxon>Burkholderiales</taxon>
        <taxon>Burkholderiaceae</taxon>
        <taxon>Paraburkholderia</taxon>
    </lineage>
</organism>
<sequence length="357" mass="39089">MTLETDIEAVREHASDTQALYREVCALMFFRYGETPTANRLYQLVRKGSMSAPAKALRDFWVEVREKTRVDVGRPDLPPEVATAAGELAANLWRLSNDAATAALDAFRQEAQSDVAAARQRAQEMESQRNDAALKAEQAASSAATLVQQISGLEARLVELQTANDMLTAQLAASKDEIAAGAAALADARRDFAEELAKLRRSHDQNEQRLAAAEKRALLEIESERAAASRARKELQSANERIALLEAEHRSERDALRDGLATAKAELAASTARCAVIDAQLSEKDALLAERLASADLLRQRLETMSRQLPTARATARTETTPGRPARRSRAKAEPRGRASIDFSGGPFVKRVPNHKR</sequence>
<feature type="compositionally biased region" description="Low complexity" evidence="2">
    <location>
        <begin position="310"/>
        <end position="324"/>
    </location>
</feature>
<evidence type="ECO:0000313" key="4">
    <source>
        <dbReference type="EMBL" id="SIT39289.1"/>
    </source>
</evidence>
<protein>
    <recommendedName>
        <fullName evidence="3">KfrA N-terminal DNA-binding domain-containing protein</fullName>
    </recommendedName>
</protein>
<gene>
    <name evidence="4" type="ORF">BN2475_190169</name>
</gene>
<evidence type="ECO:0000256" key="1">
    <source>
        <dbReference type="SAM" id="Coils"/>
    </source>
</evidence>
<name>A0A1N7RVZ9_9BURK</name>
<feature type="region of interest" description="Disordered" evidence="2">
    <location>
        <begin position="306"/>
        <end position="357"/>
    </location>
</feature>
<evidence type="ECO:0000313" key="5">
    <source>
        <dbReference type="Proteomes" id="UP000187012"/>
    </source>
</evidence>
<keyword evidence="1" id="KW-0175">Coiled coil</keyword>
<feature type="domain" description="KfrA N-terminal DNA-binding" evidence="3">
    <location>
        <begin position="24"/>
        <end position="131"/>
    </location>
</feature>
<dbReference type="Pfam" id="PF11740">
    <property type="entry name" value="KfrA_N"/>
    <property type="match status" value="1"/>
</dbReference>
<dbReference type="EMBL" id="CYGX02000019">
    <property type="protein sequence ID" value="SIT39289.1"/>
    <property type="molecule type" value="Genomic_DNA"/>
</dbReference>
<dbReference type="RefSeq" id="WP_094779383.1">
    <property type="nucleotide sequence ID" value="NZ_CYGX02000019.1"/>
</dbReference>
<dbReference type="Proteomes" id="UP000187012">
    <property type="component" value="Unassembled WGS sequence"/>
</dbReference>
<evidence type="ECO:0000259" key="3">
    <source>
        <dbReference type="Pfam" id="PF11740"/>
    </source>
</evidence>
<evidence type="ECO:0000256" key="2">
    <source>
        <dbReference type="SAM" id="MobiDB-lite"/>
    </source>
</evidence>
<dbReference type="InterPro" id="IPR021104">
    <property type="entry name" value="KfrA_DNA-bd_N"/>
</dbReference>
<dbReference type="OrthoDB" id="9178680at2"/>
<reference evidence="4 5" key="1">
    <citation type="submission" date="2016-12" db="EMBL/GenBank/DDBJ databases">
        <authorList>
            <person name="Song W.-J."/>
            <person name="Kurnit D.M."/>
        </authorList>
    </citation>
    <scope>NUCLEOTIDE SEQUENCE [LARGE SCALE GENOMIC DNA]</scope>
    <source>
        <strain evidence="4 5">STM7296</strain>
    </source>
</reference>